<dbReference type="Proteomes" id="UP000268727">
    <property type="component" value="Unassembled WGS sequence"/>
</dbReference>
<comment type="caution">
    <text evidence="1">The sequence shown here is derived from an EMBL/GenBank/DDBJ whole genome shotgun (WGS) entry which is preliminary data.</text>
</comment>
<dbReference type="OrthoDB" id="3690261at2"/>
<keyword evidence="2" id="KW-1185">Reference proteome</keyword>
<name>A0A3N1H1B2_9PSEU</name>
<organism evidence="1 2">
    <name type="scientific">Saccharothrix texasensis</name>
    <dbReference type="NCBI Taxonomy" id="103734"/>
    <lineage>
        <taxon>Bacteria</taxon>
        <taxon>Bacillati</taxon>
        <taxon>Actinomycetota</taxon>
        <taxon>Actinomycetes</taxon>
        <taxon>Pseudonocardiales</taxon>
        <taxon>Pseudonocardiaceae</taxon>
        <taxon>Saccharothrix</taxon>
    </lineage>
</organism>
<evidence type="ECO:0000313" key="1">
    <source>
        <dbReference type="EMBL" id="ROP36268.1"/>
    </source>
</evidence>
<dbReference type="EMBL" id="RJKM01000001">
    <property type="protein sequence ID" value="ROP36268.1"/>
    <property type="molecule type" value="Genomic_DNA"/>
</dbReference>
<sequence>MTSNPNQGTWELLQEQEHLRLVACPAPSDGGCGAPVGVDCVRLHRRPVRERHEIDRTDCEAPDGCGADVGEPCAHPHGRKRRGPGCVARIREADAAFPAGAHPALPAAPEPPAPGRRLLPVDQARRDVASYVVPCGWCHRRIVHATNPRGESTPIDAEPSPDGHLLLSVDDRGPRCHPLKHGQLAAAITDGKKVHTPHRQTCPQGTRTAWYRGVRGTLPARRT</sequence>
<reference evidence="1 2" key="1">
    <citation type="submission" date="2018-11" db="EMBL/GenBank/DDBJ databases">
        <title>Sequencing the genomes of 1000 actinobacteria strains.</title>
        <authorList>
            <person name="Klenk H.-P."/>
        </authorList>
    </citation>
    <scope>NUCLEOTIDE SEQUENCE [LARGE SCALE GENOMIC DNA]</scope>
    <source>
        <strain evidence="1 2">DSM 44231</strain>
    </source>
</reference>
<protein>
    <submittedName>
        <fullName evidence="1">Uncharacterized protein</fullName>
    </submittedName>
</protein>
<proteinExistence type="predicted"/>
<accession>A0A3N1H1B2</accession>
<gene>
    <name evidence="1" type="ORF">EDD40_1533</name>
</gene>
<evidence type="ECO:0000313" key="2">
    <source>
        <dbReference type="Proteomes" id="UP000268727"/>
    </source>
</evidence>
<dbReference type="AlphaFoldDB" id="A0A3N1H1B2"/>
<dbReference type="RefSeq" id="WP_123742285.1">
    <property type="nucleotide sequence ID" value="NZ_RJKM01000001.1"/>
</dbReference>